<keyword evidence="2" id="KW-1185">Reference proteome</keyword>
<sequence>MQYANVPRNIAAVISRYPSLLHDLQTVYGAEDLYNLLEVFAVDAHNQQAIAKREERAWRR</sequence>
<dbReference type="Proteomes" id="UP000235994">
    <property type="component" value="Unassembled WGS sequence"/>
</dbReference>
<organism evidence="1 2">
    <name type="scientific">Achromobacter pulmonis</name>
    <dbReference type="NCBI Taxonomy" id="1389932"/>
    <lineage>
        <taxon>Bacteria</taxon>
        <taxon>Pseudomonadati</taxon>
        <taxon>Pseudomonadota</taxon>
        <taxon>Betaproteobacteria</taxon>
        <taxon>Burkholderiales</taxon>
        <taxon>Alcaligenaceae</taxon>
        <taxon>Achromobacter</taxon>
    </lineage>
</organism>
<dbReference type="AlphaFoldDB" id="A0A2N8KM54"/>
<dbReference type="EMBL" id="POQS01000002">
    <property type="protein sequence ID" value="PND34529.1"/>
    <property type="molecule type" value="Genomic_DNA"/>
</dbReference>
<reference evidence="1 2" key="1">
    <citation type="submission" date="2018-01" db="EMBL/GenBank/DDBJ databases">
        <title>The draft genome of an aniline degradation strain ANB-1.</title>
        <authorList>
            <person name="Zhang L."/>
            <person name="Jiang J."/>
        </authorList>
    </citation>
    <scope>NUCLEOTIDE SEQUENCE [LARGE SCALE GENOMIC DNA]</scope>
    <source>
        <strain evidence="1 2">ANB-1</strain>
    </source>
</reference>
<keyword evidence="1" id="KW-0648">Protein biosynthesis</keyword>
<evidence type="ECO:0000313" key="2">
    <source>
        <dbReference type="Proteomes" id="UP000235994"/>
    </source>
</evidence>
<evidence type="ECO:0000313" key="1">
    <source>
        <dbReference type="EMBL" id="PND34529.1"/>
    </source>
</evidence>
<gene>
    <name evidence="1" type="ORF">C1I89_10105</name>
</gene>
<protein>
    <submittedName>
        <fullName evidence="1">Transcription elongation factor GreA</fullName>
    </submittedName>
</protein>
<name>A0A2N8KM54_9BURK</name>
<keyword evidence="1" id="KW-0251">Elongation factor</keyword>
<accession>A0A2N8KM54</accession>
<comment type="caution">
    <text evidence="1">The sequence shown here is derived from an EMBL/GenBank/DDBJ whole genome shotgun (WGS) entry which is preliminary data.</text>
</comment>
<proteinExistence type="predicted"/>
<dbReference type="GO" id="GO:0003746">
    <property type="term" value="F:translation elongation factor activity"/>
    <property type="evidence" value="ECO:0007669"/>
    <property type="project" value="UniProtKB-KW"/>
</dbReference>